<accession>J7G5G7</accession>
<feature type="transmembrane region" description="Helical" evidence="5">
    <location>
        <begin position="423"/>
        <end position="442"/>
    </location>
</feature>
<dbReference type="InterPro" id="IPR036513">
    <property type="entry name" value="STAS_dom_sf"/>
</dbReference>
<feature type="transmembrane region" description="Helical" evidence="5">
    <location>
        <begin position="398"/>
        <end position="417"/>
    </location>
</feature>
<keyword evidence="3 5" id="KW-1133">Transmembrane helix</keyword>
<dbReference type="EMBL" id="CP003680">
    <property type="protein sequence ID" value="AFP65321.1"/>
    <property type="molecule type" value="Genomic_DNA"/>
</dbReference>
<dbReference type="SMR" id="J7G5G7"/>
<geneLocation type="nucleomorph" evidence="7"/>
<evidence type="ECO:0000256" key="5">
    <source>
        <dbReference type="SAM" id="Phobius"/>
    </source>
</evidence>
<proteinExistence type="predicted"/>
<dbReference type="PROSITE" id="PS01130">
    <property type="entry name" value="SLC26A"/>
    <property type="match status" value="1"/>
</dbReference>
<feature type="transmembrane region" description="Helical" evidence="5">
    <location>
        <begin position="544"/>
        <end position="562"/>
    </location>
</feature>
<protein>
    <submittedName>
        <fullName evidence="7">Sulfate permease</fullName>
    </submittedName>
</protein>
<feature type="domain" description="STAS" evidence="6">
    <location>
        <begin position="666"/>
        <end position="777"/>
    </location>
</feature>
<sequence>MESLINEKEHNLEPKNLIIKKQTYFSNFFLKKNISVKIEKNNKSTLNSSKNNEYLLTDLIKVNFTKREINFIFRNWVELSFKHKFEFQKSMNKKQKFFKKNKKILLSRYELFHLFLAELIFEKKKTGSFDIQIFKKMLKIHEKLFKTGLINTTMNFQKVFRNNFLSQDDMDLKVKDQDCIIESDKSEKKSPQTVELKDHKNKKKKKASQFLNWLFYNYLPIFTWFPKYKWKKYLKNDLIAGITVGVMLIAQGMAYAKLAGLSPEYGLYSSGLPLFIYPFFGTSRHLGIGPVALVSLLVSQVTLSVNNAGHDYTQAEKTSFALLIAFSVGLTQIFMGLIKIGFIINFISHPVISGFTTAAAFVIILSQLQHILGFGAGKSHYPFHTLFSYIRNIKNFKWQPFLFGLVNIFFMQFVKYINKNYKLEIPGPIICVFASIFITQILKLNRFGISIQNKIPRGFPSIKGPIFNQFTKVAPTVLTISFINFLETIAIASKIGEMHGYKIVPNQELLGSGMTNFLGSFMSAFPMAGSFSRTAVLSQTGAKTQLAGIITGIVIILTYLFFTPLFTYLPNVTLASIILVSVVNLIDHKEAWHLLHIRFLDFFAFMISLVSTFTFGVEWGIAMAVGVSLIFVLWFSVKPPTSVLGRIPGTVVYRDVKWYSGSVKTPGGILFRMDAPLFFVNSSVLRKKVFRKEEKYREKNPISLFYIILDCRGMTDIDSTGLQVLNELEEKYNKQGVFLAFANVNERVRKLMKAGNLNSMVAPKKIFSRIHDGVETAINWKNTHLNNLKKFR</sequence>
<keyword evidence="4 5" id="KW-0472">Membrane</keyword>
<dbReference type="PANTHER" id="PTHR11814">
    <property type="entry name" value="SULFATE TRANSPORTER"/>
    <property type="match status" value="1"/>
</dbReference>
<comment type="subcellular location">
    <subcellularLocation>
        <location evidence="1">Membrane</location>
        <topology evidence="1">Multi-pass membrane protein</topology>
    </subcellularLocation>
</comment>
<gene>
    <name evidence="7" type="primary">sut</name>
    <name evidence="7" type="ORF">CMESO_130</name>
</gene>
<keyword evidence="7" id="KW-0542">Nucleomorph</keyword>
<feature type="transmembrane region" description="Helical" evidence="5">
    <location>
        <begin position="595"/>
        <end position="613"/>
    </location>
</feature>
<dbReference type="Gene3D" id="3.30.750.24">
    <property type="entry name" value="STAS domain"/>
    <property type="match status" value="1"/>
</dbReference>
<feature type="transmembrane region" description="Helical" evidence="5">
    <location>
        <begin position="210"/>
        <end position="226"/>
    </location>
</feature>
<dbReference type="NCBIfam" id="TIGR00815">
    <property type="entry name" value="sulP"/>
    <property type="match status" value="1"/>
</dbReference>
<dbReference type="Pfam" id="PF00916">
    <property type="entry name" value="Sulfate_transp"/>
    <property type="match status" value="1"/>
</dbReference>
<dbReference type="Proteomes" id="UP000243348">
    <property type="component" value="Nucleomorph 1"/>
</dbReference>
<evidence type="ECO:0000259" key="6">
    <source>
        <dbReference type="PROSITE" id="PS50801"/>
    </source>
</evidence>
<evidence type="ECO:0000313" key="7">
    <source>
        <dbReference type="EMBL" id="AFP65321.1"/>
    </source>
</evidence>
<dbReference type="PROSITE" id="PS50801">
    <property type="entry name" value="STAS"/>
    <property type="match status" value="1"/>
</dbReference>
<evidence type="ECO:0000256" key="3">
    <source>
        <dbReference type="ARBA" id="ARBA00022989"/>
    </source>
</evidence>
<feature type="transmembrane region" description="Helical" evidence="5">
    <location>
        <begin position="238"/>
        <end position="258"/>
    </location>
</feature>
<evidence type="ECO:0000256" key="1">
    <source>
        <dbReference type="ARBA" id="ARBA00004141"/>
    </source>
</evidence>
<dbReference type="GO" id="GO:0016020">
    <property type="term" value="C:membrane"/>
    <property type="evidence" value="ECO:0007669"/>
    <property type="project" value="UniProtKB-SubCell"/>
</dbReference>
<dbReference type="InterPro" id="IPR001902">
    <property type="entry name" value="SLC26A/SulP_fam"/>
</dbReference>
<evidence type="ECO:0000256" key="4">
    <source>
        <dbReference type="ARBA" id="ARBA00023136"/>
    </source>
</evidence>
<evidence type="ECO:0000256" key="2">
    <source>
        <dbReference type="ARBA" id="ARBA00022692"/>
    </source>
</evidence>
<feature type="transmembrane region" description="Helical" evidence="5">
    <location>
        <begin position="352"/>
        <end position="377"/>
    </location>
</feature>
<dbReference type="InterPro" id="IPR018045">
    <property type="entry name" value="S04_transporter_CS"/>
</dbReference>
<dbReference type="InterPro" id="IPR002645">
    <property type="entry name" value="STAS_dom"/>
</dbReference>
<dbReference type="AlphaFoldDB" id="J7G5G7"/>
<organism evidence="7 8">
    <name type="scientific">Chroomonas mesostigmatica CCMP1168</name>
    <dbReference type="NCBI Taxonomy" id="1195612"/>
    <lineage>
        <taxon>Eukaryota</taxon>
        <taxon>Cryptophyceae</taxon>
        <taxon>Pyrenomonadales</taxon>
        <taxon>Chroomonadaceae</taxon>
        <taxon>Chroomonas</taxon>
    </lineage>
</organism>
<feature type="transmembrane region" description="Helical" evidence="5">
    <location>
        <begin position="320"/>
        <end position="346"/>
    </location>
</feature>
<dbReference type="SUPFAM" id="SSF52091">
    <property type="entry name" value="SpoIIaa-like"/>
    <property type="match status" value="1"/>
</dbReference>
<dbReference type="GO" id="GO:0008271">
    <property type="term" value="F:secondary active sulfate transmembrane transporter activity"/>
    <property type="evidence" value="ECO:0007669"/>
    <property type="project" value="InterPro"/>
</dbReference>
<name>J7G5G7_9CRYP</name>
<dbReference type="InterPro" id="IPR011547">
    <property type="entry name" value="SLC26A/SulP_dom"/>
</dbReference>
<feature type="transmembrane region" description="Helical" evidence="5">
    <location>
        <begin position="473"/>
        <end position="493"/>
    </location>
</feature>
<feature type="transmembrane region" description="Helical" evidence="5">
    <location>
        <begin position="513"/>
        <end position="532"/>
    </location>
</feature>
<evidence type="ECO:0000313" key="8">
    <source>
        <dbReference type="Proteomes" id="UP000243348"/>
    </source>
</evidence>
<dbReference type="Pfam" id="PF01740">
    <property type="entry name" value="STAS"/>
    <property type="match status" value="1"/>
</dbReference>
<feature type="transmembrane region" description="Helical" evidence="5">
    <location>
        <begin position="619"/>
        <end position="637"/>
    </location>
</feature>
<feature type="transmembrane region" description="Helical" evidence="5">
    <location>
        <begin position="265"/>
        <end position="281"/>
    </location>
</feature>
<dbReference type="CDD" id="cd07042">
    <property type="entry name" value="STAS_SulP_like_sulfate_transporter"/>
    <property type="match status" value="1"/>
</dbReference>
<reference evidence="7 8" key="1">
    <citation type="journal article" date="2012" name="Genome Biol. Evol.">
        <title>Nucleomorph genome sequence of the cryptophyte alga Chroomonas mesostigmatica CCMP1168 reveals lineage-specific gene loss and genome complexity.</title>
        <authorList>
            <person name="Moore C.E."/>
            <person name="Curtis B."/>
            <person name="Mills T."/>
            <person name="Tanifuji G."/>
            <person name="Archibald J.M."/>
        </authorList>
    </citation>
    <scope>NUCLEOTIDE SEQUENCE [LARGE SCALE GENOMIC DNA]</scope>
    <source>
        <strain evidence="7 8">CCMP1168</strain>
    </source>
</reference>
<keyword evidence="2 5" id="KW-0812">Transmembrane</keyword>